<feature type="region of interest" description="Disordered" evidence="5">
    <location>
        <begin position="999"/>
        <end position="1043"/>
    </location>
</feature>
<dbReference type="Pfam" id="PF02518">
    <property type="entry name" value="HATPase_c"/>
    <property type="match status" value="1"/>
</dbReference>
<comment type="caution">
    <text evidence="9">The sequence shown here is derived from an EMBL/GenBank/DDBJ whole genome shotgun (WGS) entry which is preliminary data.</text>
</comment>
<keyword evidence="2 4" id="KW-0479">Metal-binding</keyword>
<dbReference type="InterPro" id="IPR005467">
    <property type="entry name" value="His_kinase_dom"/>
</dbReference>
<dbReference type="InterPro" id="IPR003594">
    <property type="entry name" value="HATPase_dom"/>
</dbReference>
<comment type="catalytic activity">
    <reaction evidence="4">
        <text>4-hydroxy-4-methyl-2-oxoglutarate = 2 pyruvate</text>
        <dbReference type="Rhea" id="RHEA:22748"/>
        <dbReference type="ChEBI" id="CHEBI:15361"/>
        <dbReference type="ChEBI" id="CHEBI:58276"/>
        <dbReference type="EC" id="4.1.3.17"/>
    </reaction>
</comment>
<dbReference type="PROSITE" id="PS50110">
    <property type="entry name" value="RESPONSE_REGULATORY"/>
    <property type="match status" value="1"/>
</dbReference>
<dbReference type="Pfam" id="PF00072">
    <property type="entry name" value="Response_reg"/>
    <property type="match status" value="1"/>
</dbReference>
<dbReference type="PANTHER" id="PTHR45339">
    <property type="entry name" value="HYBRID SIGNAL TRANSDUCTION HISTIDINE KINASE J"/>
    <property type="match status" value="1"/>
</dbReference>
<evidence type="ECO:0000256" key="6">
    <source>
        <dbReference type="SAM" id="Phobius"/>
    </source>
</evidence>
<evidence type="ECO:0000256" key="3">
    <source>
        <dbReference type="PROSITE-ProRule" id="PRU00169"/>
    </source>
</evidence>
<dbReference type="SUPFAM" id="SSF55874">
    <property type="entry name" value="ATPase domain of HSP90 chaperone/DNA topoisomerase II/histidine kinase"/>
    <property type="match status" value="1"/>
</dbReference>
<keyword evidence="10" id="KW-1185">Reference proteome</keyword>
<dbReference type="Gene3D" id="3.30.565.10">
    <property type="entry name" value="Histidine kinase-like ATPase, C-terminal domain"/>
    <property type="match status" value="1"/>
</dbReference>
<dbReference type="GO" id="GO:0000155">
    <property type="term" value="F:phosphorelay sensor kinase activity"/>
    <property type="evidence" value="ECO:0007669"/>
    <property type="project" value="InterPro"/>
</dbReference>
<evidence type="ECO:0000256" key="2">
    <source>
        <dbReference type="PIRSR" id="PIRSR605493-1"/>
    </source>
</evidence>
<feature type="transmembrane region" description="Helical" evidence="6">
    <location>
        <begin position="436"/>
        <end position="460"/>
    </location>
</feature>
<dbReference type="PROSITE" id="PS50109">
    <property type="entry name" value="HIS_KIN"/>
    <property type="match status" value="1"/>
</dbReference>
<dbReference type="InterPro" id="IPR036890">
    <property type="entry name" value="HATPase_C_sf"/>
</dbReference>
<dbReference type="CDD" id="cd00082">
    <property type="entry name" value="HisKA"/>
    <property type="match status" value="1"/>
</dbReference>
<evidence type="ECO:0000313" key="9">
    <source>
        <dbReference type="EMBL" id="OAE33999.1"/>
    </source>
</evidence>
<dbReference type="PRINTS" id="PR00344">
    <property type="entry name" value="BCTRLSENSOR"/>
</dbReference>
<dbReference type="Pfam" id="PF03737">
    <property type="entry name" value="RraA-like"/>
    <property type="match status" value="1"/>
</dbReference>
<organism evidence="9 10">
    <name type="scientific">Marchantia polymorpha subsp. ruderalis</name>
    <dbReference type="NCBI Taxonomy" id="1480154"/>
    <lineage>
        <taxon>Eukaryota</taxon>
        <taxon>Viridiplantae</taxon>
        <taxon>Streptophyta</taxon>
        <taxon>Embryophyta</taxon>
        <taxon>Marchantiophyta</taxon>
        <taxon>Marchantiopsida</taxon>
        <taxon>Marchantiidae</taxon>
        <taxon>Marchantiales</taxon>
        <taxon>Marchantiaceae</taxon>
        <taxon>Marchantia</taxon>
    </lineage>
</organism>
<feature type="compositionally biased region" description="Polar residues" evidence="5">
    <location>
        <begin position="1011"/>
        <end position="1027"/>
    </location>
</feature>
<dbReference type="GO" id="GO:0046872">
    <property type="term" value="F:metal ion binding"/>
    <property type="evidence" value="ECO:0007669"/>
    <property type="project" value="UniProtKB-KW"/>
</dbReference>
<dbReference type="GO" id="GO:0047443">
    <property type="term" value="F:4-hydroxy-4-methyl-2-oxoglutarate aldolase activity"/>
    <property type="evidence" value="ECO:0007669"/>
    <property type="project" value="UniProtKB-EC"/>
</dbReference>
<feature type="transmembrane region" description="Helical" evidence="6">
    <location>
        <begin position="89"/>
        <end position="110"/>
    </location>
</feature>
<feature type="modified residue" description="4-aspartylphosphate" evidence="3">
    <location>
        <position position="1123"/>
    </location>
</feature>
<dbReference type="GO" id="GO:0008428">
    <property type="term" value="F:ribonuclease inhibitor activity"/>
    <property type="evidence" value="ECO:0007669"/>
    <property type="project" value="InterPro"/>
</dbReference>
<comment type="catalytic activity">
    <reaction evidence="4">
        <text>oxaloacetate + H(+) = pyruvate + CO2</text>
        <dbReference type="Rhea" id="RHEA:15641"/>
        <dbReference type="ChEBI" id="CHEBI:15361"/>
        <dbReference type="ChEBI" id="CHEBI:15378"/>
        <dbReference type="ChEBI" id="CHEBI:16452"/>
        <dbReference type="ChEBI" id="CHEBI:16526"/>
        <dbReference type="EC" id="4.1.1.112"/>
    </reaction>
</comment>
<comment type="subunit">
    <text evidence="4">Homotrimer.</text>
</comment>
<feature type="binding site" evidence="2">
    <location>
        <begin position="1391"/>
        <end position="1394"/>
    </location>
    <ligand>
        <name>substrate</name>
    </ligand>
</feature>
<dbReference type="InterPro" id="IPR036704">
    <property type="entry name" value="RraA/RraA-like_sf"/>
</dbReference>
<comment type="cofactor">
    <cofactor evidence="2">
        <name>Mg(2+)</name>
        <dbReference type="ChEBI" id="CHEBI:18420"/>
    </cofactor>
</comment>
<dbReference type="InterPro" id="IPR010203">
    <property type="entry name" value="RraA"/>
</dbReference>
<dbReference type="SUPFAM" id="SSF52172">
    <property type="entry name" value="CheY-like"/>
    <property type="match status" value="1"/>
</dbReference>
<keyword evidence="6" id="KW-0812">Transmembrane</keyword>
<dbReference type="InterPro" id="IPR004358">
    <property type="entry name" value="Sig_transdc_His_kin-like_C"/>
</dbReference>
<evidence type="ECO:0000256" key="4">
    <source>
        <dbReference type="RuleBase" id="RU004338"/>
    </source>
</evidence>
<comment type="function">
    <text evidence="4">Catalyzes the aldol cleavage of 4-hydroxy-4-methyl-2-oxoglutarate (HMG) into 2 molecules of pyruvate. Also contains a secondary oxaloacetate (OAA) decarboxylase activity due to the common pyruvate enolate transition state formed following C-C bond cleavage in the retro-aldol and decarboxylation reactions.</text>
</comment>
<dbReference type="FunFam" id="3.30.565.10:FF:000010">
    <property type="entry name" value="Sensor histidine kinase RcsC"/>
    <property type="match status" value="1"/>
</dbReference>
<comment type="similarity">
    <text evidence="4">Belongs to the class II aldolase/RraA-like family.</text>
</comment>
<dbReference type="NCBIfam" id="TIGR01935">
    <property type="entry name" value="NOT-MenG"/>
    <property type="match status" value="1"/>
</dbReference>
<dbReference type="SUPFAM" id="SSF89562">
    <property type="entry name" value="RraA-like"/>
    <property type="match status" value="1"/>
</dbReference>
<dbReference type="PANTHER" id="PTHR45339:SF5">
    <property type="entry name" value="HISTIDINE KINASE"/>
    <property type="match status" value="1"/>
</dbReference>
<dbReference type="EMBL" id="LVLJ01000464">
    <property type="protein sequence ID" value="OAE33999.1"/>
    <property type="molecule type" value="Genomic_DNA"/>
</dbReference>
<dbReference type="InterPro" id="IPR005493">
    <property type="entry name" value="RraA/RraA-like"/>
</dbReference>
<dbReference type="InterPro" id="IPR001789">
    <property type="entry name" value="Sig_transdc_resp-reg_receiver"/>
</dbReference>
<dbReference type="Proteomes" id="UP000077202">
    <property type="component" value="Unassembled WGS sequence"/>
</dbReference>
<dbReference type="CDD" id="cd17546">
    <property type="entry name" value="REC_hyHK_CKI1_RcsC-like"/>
    <property type="match status" value="1"/>
</dbReference>
<dbReference type="GO" id="GO:0051252">
    <property type="term" value="P:regulation of RNA metabolic process"/>
    <property type="evidence" value="ECO:0007669"/>
    <property type="project" value="InterPro"/>
</dbReference>
<keyword evidence="2" id="KW-0460">Magnesium</keyword>
<dbReference type="Gene3D" id="3.40.50.2300">
    <property type="match status" value="1"/>
</dbReference>
<keyword evidence="6" id="KW-1133">Transmembrane helix</keyword>
<feature type="binding site" evidence="2">
    <location>
        <position position="1414"/>
    </location>
    <ligand>
        <name>Mg(2+)</name>
        <dbReference type="ChEBI" id="CHEBI:18420"/>
    </ligand>
</feature>
<protein>
    <recommendedName>
        <fullName evidence="4">4-hydroxy-4-methyl-2-oxoglutarate aldolase</fullName>
        <shortName evidence="4">HMG aldolase</shortName>
        <ecNumber evidence="4">4.1.1.112</ecNumber>
        <ecNumber evidence="4">4.1.3.17</ecNumber>
    </recommendedName>
    <alternativeName>
        <fullName evidence="4">Oxaloacetate decarboxylase</fullName>
    </alternativeName>
</protein>
<sequence>MQILRVAEFPLARHCTVLTRNLRVSEAVLDVEWISLWKSCAISLLAAVAVAAQSDRIVTMEESTQEANGEEEANLANELPRPRLQVTRAVIMTMLLMLVGLLAFCVWFFAYSAPRLSGIEVMGLTASLRKEILDSTVEILDEVFRWNAYGARALAGMLERDLLGDGSSLESFEKIRAASFSVFKAIPLITSIGATNINGLTGLHVRGGLNPTDRDTGKTAPIYIYTKSTDSSPSFYIENLDMDTGDAVGSPLEFQFREHFTERKWFHAALSVPMGDISWHTSLSQASGRPYIQCSIPVLSKESEEVTVVHCSHSADAITNYLSNALDLKGGNVFVVNDVGEVVFTSEGEHCLNKNTSHSSGCEDNSEVVRALGYIQSQMDVTELVQEEVHRADVLLRGRRYFLDSWPYSFEGAKLAVVVMIPRHSFSGPMDSHTRLAWIAIPLFVAGSSFVGFLLIFLLMGHVAADIKLRAELQRQVEAKRRAEASRDAKTAFLSHMSHELRTPMACIIGLLEILMQDLKMSEHLSSVRQVHRCATSLVDLLNSALDIAKVEAGKLVLEVKEFDIETELTNLIEVFSVTCDTKGLHLALELSDDIPKLVKGDPARVNQIFTNLVGNSIKFTSKGRIIVRGWVDTRDTEPTEFTTTALETGKNQVVLTFEVDDTGPGIEEDLRERVFENFVQGAVSVPRTHGGTGLGLGIVRSLVNLMGGEIHIGDKAGDGTVFRFSLCFDLPPDQKSSRREILKRPDVILGMPDTDCRSVVAKWMEDRRIPVLEVSSWEDVLLLIDVRRLAPNGWKLDERAPALRKDDAGGEFAKPRSSPARHTGPVRRARSAAATNDHRKPVLIIDVDLCPLYEDENDYLLAFEQLGLISIRSNQQGQEEAPGHLKQRIQFCQAAKFHAIIWVMASYTPDSLKKALYLLCNATCRSLLVRRPLHPTRLRELFSELEFREQSFQTEGRSAVTLRPANPGPSPVNIGKQCGLGTYDSDVDSCLTKGVPVEGATRAPDGSPALETTTDTAAPLTSSPETSKAEVERVPQNPLIRTNSDDAQKYVGKSEQLVATKPLRGLSVLITEDHGLLRKVGVTMLAKLGATPSLACNGREAVEAVVSRFESGAAPFDCILMDCQMPIMNGYDACKAIRKFEGDKDQRTCIVALTANAMASDEERCFQAGMDAFLSKPMTQEKLVQVMLASLKQNASNVIELSPGALIVHLFAGVCGIATLADALAESSDSRKEHERTNLPSRVSAPARKKILYLGPVLDPEVVTVEDKVYSASPETYESFSATAKYPEKRSYIRARIAGARRRGRGWWGKMSLMTTDLCDANMDRIADGRVLVLAPLFKSYGKREHFHGPVTTLKVFEDNTLVRKALEEPGSGKVLVVDGGGSLRCALLGGMLATLARQNLWAGIIVNGCARDVDEINSIDIGVRALASHPVKSFKRGQGERDVPVVFAGCRILPGDWCYVDNDGIVISVGGEKLHKLASAI</sequence>
<dbReference type="InterPro" id="IPR003661">
    <property type="entry name" value="HisK_dim/P_dom"/>
</dbReference>
<dbReference type="SUPFAM" id="SSF47384">
    <property type="entry name" value="Homodimeric domain of signal transducing histidine kinase"/>
    <property type="match status" value="1"/>
</dbReference>
<dbReference type="NCBIfam" id="NF006875">
    <property type="entry name" value="PRK09372.1"/>
    <property type="match status" value="1"/>
</dbReference>
<dbReference type="EC" id="4.1.3.17" evidence="4"/>
<feature type="domain" description="Histidine kinase" evidence="7">
    <location>
        <begin position="496"/>
        <end position="731"/>
    </location>
</feature>
<dbReference type="Gene3D" id="3.50.30.40">
    <property type="entry name" value="Ribonuclease E inhibitor RraA/RraA-like"/>
    <property type="match status" value="1"/>
</dbReference>
<dbReference type="InterPro" id="IPR036097">
    <property type="entry name" value="HisK_dim/P_sf"/>
</dbReference>
<dbReference type="SMART" id="SM00448">
    <property type="entry name" value="REC"/>
    <property type="match status" value="1"/>
</dbReference>
<dbReference type="InterPro" id="IPR011006">
    <property type="entry name" value="CheY-like_superfamily"/>
</dbReference>
<dbReference type="EC" id="4.1.1.112" evidence="4"/>
<dbReference type="SMART" id="SM00388">
    <property type="entry name" value="HisKA"/>
    <property type="match status" value="1"/>
</dbReference>
<keyword evidence="4" id="KW-0456">Lyase</keyword>
<gene>
    <name evidence="9" type="ORF">AXG93_3891s1120</name>
</gene>
<dbReference type="Gene3D" id="1.10.287.130">
    <property type="match status" value="1"/>
</dbReference>
<name>A0A176WLT9_MARPO</name>
<proteinExistence type="inferred from homology"/>
<accession>A0A176WLT9</accession>
<reference evidence="9" key="1">
    <citation type="submission" date="2016-03" db="EMBL/GenBank/DDBJ databases">
        <title>Mechanisms controlling the formation of the plant cell surface in tip-growing cells are functionally conserved among land plants.</title>
        <authorList>
            <person name="Honkanen S."/>
            <person name="Jones V.A."/>
            <person name="Morieri G."/>
            <person name="Champion C."/>
            <person name="Hetherington A.J."/>
            <person name="Kelly S."/>
            <person name="Saint-Marcoux D."/>
            <person name="Proust H."/>
            <person name="Prescott H."/>
            <person name="Dolan L."/>
        </authorList>
    </citation>
    <scope>NUCLEOTIDE SEQUENCE [LARGE SCALE GENOMIC DNA]</scope>
    <source>
        <tissue evidence="9">Whole gametophyte</tissue>
    </source>
</reference>
<keyword evidence="1 3" id="KW-0597">Phosphoprotein</keyword>
<feature type="region of interest" description="Disordered" evidence="5">
    <location>
        <begin position="807"/>
        <end position="835"/>
    </location>
</feature>
<dbReference type="GO" id="GO:0008948">
    <property type="term" value="F:oxaloacetate decarboxylase activity"/>
    <property type="evidence" value="ECO:0007669"/>
    <property type="project" value="UniProtKB-EC"/>
</dbReference>
<evidence type="ECO:0000256" key="5">
    <source>
        <dbReference type="SAM" id="MobiDB-lite"/>
    </source>
</evidence>
<evidence type="ECO:0000313" key="10">
    <source>
        <dbReference type="Proteomes" id="UP000077202"/>
    </source>
</evidence>
<dbReference type="Pfam" id="PF00512">
    <property type="entry name" value="HisKA"/>
    <property type="match status" value="1"/>
</dbReference>
<feature type="binding site" evidence="2">
    <location>
        <position position="1413"/>
    </location>
    <ligand>
        <name>substrate</name>
    </ligand>
</feature>
<evidence type="ECO:0000256" key="1">
    <source>
        <dbReference type="ARBA" id="ARBA00022553"/>
    </source>
</evidence>
<dbReference type="CDD" id="cd16841">
    <property type="entry name" value="RraA_family"/>
    <property type="match status" value="1"/>
</dbReference>
<evidence type="ECO:0000259" key="8">
    <source>
        <dbReference type="PROSITE" id="PS50110"/>
    </source>
</evidence>
<comment type="cofactor">
    <cofactor evidence="4">
        <name>a divalent metal cation</name>
        <dbReference type="ChEBI" id="CHEBI:60240"/>
    </cofactor>
</comment>
<keyword evidence="6" id="KW-0472">Membrane</keyword>
<feature type="domain" description="Response regulatory" evidence="8">
    <location>
        <begin position="1068"/>
        <end position="1192"/>
    </location>
</feature>
<dbReference type="SMART" id="SM00387">
    <property type="entry name" value="HATPase_c"/>
    <property type="match status" value="1"/>
</dbReference>
<evidence type="ECO:0000259" key="7">
    <source>
        <dbReference type="PROSITE" id="PS50109"/>
    </source>
</evidence>